<accession>H6L9B1</accession>
<keyword evidence="3" id="KW-1185">Reference proteome</keyword>
<dbReference type="AlphaFoldDB" id="H6L9B1"/>
<evidence type="ECO:0000313" key="3">
    <source>
        <dbReference type="Proteomes" id="UP000007519"/>
    </source>
</evidence>
<reference evidence="2 3" key="1">
    <citation type="journal article" date="2012" name="Stand. Genomic Sci.">
        <title>Complete genome sequencing and analysis of Saprospira grandis str. Lewin, a predatory marine bacterium.</title>
        <authorList>
            <person name="Saw J.H."/>
            <person name="Yuryev A."/>
            <person name="Kanbe M."/>
            <person name="Hou S."/>
            <person name="Young A.G."/>
            <person name="Aizawa S."/>
            <person name="Alam M."/>
        </authorList>
    </citation>
    <scope>NUCLEOTIDE SEQUENCE [LARGE SCALE GENOMIC DNA]</scope>
    <source>
        <strain evidence="2 3">Lewin</strain>
    </source>
</reference>
<proteinExistence type="predicted"/>
<dbReference type="EMBL" id="CP002831">
    <property type="protein sequence ID" value="AFC24283.1"/>
    <property type="molecule type" value="Genomic_DNA"/>
</dbReference>
<feature type="compositionally biased region" description="Polar residues" evidence="1">
    <location>
        <begin position="1"/>
        <end position="13"/>
    </location>
</feature>
<feature type="region of interest" description="Disordered" evidence="1">
    <location>
        <begin position="1"/>
        <end position="51"/>
    </location>
</feature>
<protein>
    <submittedName>
        <fullName evidence="2">Uncharacterized protein</fullName>
    </submittedName>
</protein>
<dbReference type="Proteomes" id="UP000007519">
    <property type="component" value="Chromosome"/>
</dbReference>
<dbReference type="HOGENOM" id="CLU_190754_1_0_10"/>
<evidence type="ECO:0000313" key="2">
    <source>
        <dbReference type="EMBL" id="AFC24283.1"/>
    </source>
</evidence>
<evidence type="ECO:0000256" key="1">
    <source>
        <dbReference type="SAM" id="MobiDB-lite"/>
    </source>
</evidence>
<gene>
    <name evidence="2" type="ordered locus">SGRA_1548</name>
</gene>
<dbReference type="STRING" id="984262.SGRA_1548"/>
<organism evidence="2 3">
    <name type="scientific">Saprospira grandis (strain Lewin)</name>
    <dbReference type="NCBI Taxonomy" id="984262"/>
    <lineage>
        <taxon>Bacteria</taxon>
        <taxon>Pseudomonadati</taxon>
        <taxon>Bacteroidota</taxon>
        <taxon>Saprospiria</taxon>
        <taxon>Saprospirales</taxon>
        <taxon>Saprospiraceae</taxon>
        <taxon>Saprospira</taxon>
    </lineage>
</organism>
<name>H6L9B1_SAPGL</name>
<sequence length="51" mass="5473">MCSSAAQPQTQAVRPQGRAKSELRNVAPAVGRRPQKNKLEAELAEEKASIA</sequence>
<feature type="compositionally biased region" description="Basic and acidic residues" evidence="1">
    <location>
        <begin position="37"/>
        <end position="51"/>
    </location>
</feature>
<dbReference type="KEGG" id="sgn:SGRA_1548"/>